<gene>
    <name evidence="1" type="ORF">ESV85_10900</name>
</gene>
<dbReference type="EMBL" id="VORW01000005">
    <property type="protein sequence ID" value="TXE11421.1"/>
    <property type="molecule type" value="Genomic_DNA"/>
</dbReference>
<proteinExistence type="predicted"/>
<dbReference type="Proteomes" id="UP000321935">
    <property type="component" value="Unassembled WGS sequence"/>
</dbReference>
<reference evidence="1 2" key="1">
    <citation type="submission" date="2019-08" db="EMBL/GenBank/DDBJ databases">
        <title>Genomes sequence of Algoriphagus aquimarinus ACAM450.</title>
        <authorList>
            <person name="Bowman J.P."/>
        </authorList>
    </citation>
    <scope>NUCLEOTIDE SEQUENCE [LARGE SCALE GENOMIC DNA]</scope>
    <source>
        <strain evidence="1 2">ACAM 450</strain>
    </source>
</reference>
<dbReference type="OrthoDB" id="840060at2"/>
<sequence>MDKSSFLNYYKTILEKVSFDKRLLEKEYKKAKELLEGPEARDLDYWVKSQGLLRRTDPVPIDKNNSRVT</sequence>
<name>A0A5C7ASL8_9BACT</name>
<evidence type="ECO:0000313" key="2">
    <source>
        <dbReference type="Proteomes" id="UP000321935"/>
    </source>
</evidence>
<evidence type="ECO:0000313" key="1">
    <source>
        <dbReference type="EMBL" id="TXE11421.1"/>
    </source>
</evidence>
<comment type="caution">
    <text evidence="1">The sequence shown here is derived from an EMBL/GenBank/DDBJ whole genome shotgun (WGS) entry which is preliminary data.</text>
</comment>
<accession>A0A5C7ASL8</accession>
<protein>
    <submittedName>
        <fullName evidence="1">Uncharacterized protein</fullName>
    </submittedName>
</protein>
<organism evidence="1 2">
    <name type="scientific">Algoriphagus aquimarinus</name>
    <dbReference type="NCBI Taxonomy" id="237018"/>
    <lineage>
        <taxon>Bacteria</taxon>
        <taxon>Pseudomonadati</taxon>
        <taxon>Bacteroidota</taxon>
        <taxon>Cytophagia</taxon>
        <taxon>Cytophagales</taxon>
        <taxon>Cyclobacteriaceae</taxon>
        <taxon>Algoriphagus</taxon>
    </lineage>
</organism>
<dbReference type="RefSeq" id="WP_146917494.1">
    <property type="nucleotide sequence ID" value="NZ_VORW01000005.1"/>
</dbReference>
<dbReference type="AlphaFoldDB" id="A0A5C7ASL8"/>